<name>A0A369Q1Q8_9SPHI</name>
<feature type="domain" description="RES" evidence="1">
    <location>
        <begin position="14"/>
        <end position="139"/>
    </location>
</feature>
<dbReference type="SMART" id="SM00953">
    <property type="entry name" value="RES"/>
    <property type="match status" value="1"/>
</dbReference>
<dbReference type="OrthoDB" id="9789501at2"/>
<dbReference type="InterPro" id="IPR014914">
    <property type="entry name" value="RES_dom"/>
</dbReference>
<gene>
    <name evidence="2" type="ORF">DU508_11715</name>
</gene>
<dbReference type="Proteomes" id="UP000253961">
    <property type="component" value="Unassembled WGS sequence"/>
</dbReference>
<proteinExistence type="predicted"/>
<evidence type="ECO:0000313" key="2">
    <source>
        <dbReference type="EMBL" id="RDC56268.1"/>
    </source>
</evidence>
<comment type="caution">
    <text evidence="2">The sequence shown here is derived from an EMBL/GenBank/DDBJ whole genome shotgun (WGS) entry which is preliminary data.</text>
</comment>
<keyword evidence="3" id="KW-1185">Reference proteome</keyword>
<dbReference type="AlphaFoldDB" id="A0A369Q1Q8"/>
<reference evidence="2 3" key="1">
    <citation type="submission" date="2018-07" db="EMBL/GenBank/DDBJ databases">
        <title>Pedobacter sp. nov., isolated from soil.</title>
        <authorList>
            <person name="Zhou L.Y."/>
            <person name="Du Z.J."/>
        </authorList>
    </citation>
    <scope>NUCLEOTIDE SEQUENCE [LARGE SCALE GENOMIC DNA]</scope>
    <source>
        <strain evidence="2 3">JDX94</strain>
    </source>
</reference>
<evidence type="ECO:0000313" key="3">
    <source>
        <dbReference type="Proteomes" id="UP000253961"/>
    </source>
</evidence>
<dbReference type="Pfam" id="PF08808">
    <property type="entry name" value="RES"/>
    <property type="match status" value="1"/>
</dbReference>
<evidence type="ECO:0000259" key="1">
    <source>
        <dbReference type="SMART" id="SM00953"/>
    </source>
</evidence>
<protein>
    <submittedName>
        <fullName evidence="2">RES domain-containing protein</fullName>
    </submittedName>
</protein>
<accession>A0A369Q1Q8</accession>
<organism evidence="2 3">
    <name type="scientific">Pedobacter chinensis</name>
    <dbReference type="NCBI Taxonomy" id="2282421"/>
    <lineage>
        <taxon>Bacteria</taxon>
        <taxon>Pseudomonadati</taxon>
        <taxon>Bacteroidota</taxon>
        <taxon>Sphingobacteriia</taxon>
        <taxon>Sphingobacteriales</taxon>
        <taxon>Sphingobacteriaceae</taxon>
        <taxon>Pedobacter</taxon>
    </lineage>
</organism>
<dbReference type="EMBL" id="QPKV01000004">
    <property type="protein sequence ID" value="RDC56268.1"/>
    <property type="molecule type" value="Genomic_DNA"/>
</dbReference>
<dbReference type="RefSeq" id="WP_115402998.1">
    <property type="nucleotide sequence ID" value="NZ_QPKV01000004.1"/>
</dbReference>
<sequence length="150" mass="17292">MILYRISNCKHAKDVSGTGARLFGGRWNSVGVSMHYMAENRSLAALEVLANKNNINDANQLCLTIFELPEDSIDRYDHKQLPENWKAYPASLALKKIGDEFIRKNEYLLLRVPSAIIEDEFNYLMNVNHSLSDKIKIIEVKPFNFDNRLF</sequence>